<keyword evidence="2" id="KW-1185">Reference proteome</keyword>
<dbReference type="RefSeq" id="WP_090950420.1">
    <property type="nucleotide sequence ID" value="NZ_FOJS01000031.1"/>
</dbReference>
<dbReference type="Proteomes" id="UP000198650">
    <property type="component" value="Unassembled WGS sequence"/>
</dbReference>
<evidence type="ECO:0008006" key="3">
    <source>
        <dbReference type="Google" id="ProtNLM"/>
    </source>
</evidence>
<dbReference type="EMBL" id="FOJS01000031">
    <property type="protein sequence ID" value="SFA51535.1"/>
    <property type="molecule type" value="Genomic_DNA"/>
</dbReference>
<name>A0A1I0TIF4_9BACL</name>
<accession>A0A1I0TIF4</accession>
<dbReference type="AlphaFoldDB" id="A0A1I0TIF4"/>
<evidence type="ECO:0000313" key="2">
    <source>
        <dbReference type="Proteomes" id="UP000198650"/>
    </source>
</evidence>
<sequence length="280" mass="33460">MKLDGIWMESIELDKIVPIYVENVSKRAVEKMVKILEGGDQLSSHVIVEKDRTEDKYWLVAGYPEYLAYKKMNEMHKRCPKIFCVIQRYSNETEQRIKLLRRMFHHQTTKWLDKHMLIDQMVNSGVKVVTIARKLGVTQAEIENYFVHPDIPFDIIKKARENEGSLINIEKIRKLPIHSMLKHKLYQRAVLPKRHPARLTTDKLQKIKWLLKRDYFNDLGREDQWEMLQQALDYRGTLENIWDLDIERRLKRMSQGELILKFTFDPDSYNNDLNFSDLIN</sequence>
<dbReference type="OrthoDB" id="2972892at2"/>
<gene>
    <name evidence="1" type="ORF">SAMN05192569_10312</name>
</gene>
<protein>
    <recommendedName>
        <fullName evidence="3">Chromosome partitioning protein, ParB family</fullName>
    </recommendedName>
</protein>
<reference evidence="2" key="1">
    <citation type="submission" date="2016-10" db="EMBL/GenBank/DDBJ databases">
        <authorList>
            <person name="Varghese N."/>
            <person name="Submissions S."/>
        </authorList>
    </citation>
    <scope>NUCLEOTIDE SEQUENCE [LARGE SCALE GENOMIC DNA]</scope>
    <source>
        <strain evidence="2">M1</strain>
    </source>
</reference>
<organism evidence="1 2">
    <name type="scientific">Parageobacillus thermantarcticus</name>
    <dbReference type="NCBI Taxonomy" id="186116"/>
    <lineage>
        <taxon>Bacteria</taxon>
        <taxon>Bacillati</taxon>
        <taxon>Bacillota</taxon>
        <taxon>Bacilli</taxon>
        <taxon>Bacillales</taxon>
        <taxon>Anoxybacillaceae</taxon>
        <taxon>Parageobacillus</taxon>
    </lineage>
</organism>
<dbReference type="STRING" id="186116.SAMN05192569_10312"/>
<evidence type="ECO:0000313" key="1">
    <source>
        <dbReference type="EMBL" id="SFA51535.1"/>
    </source>
</evidence>
<proteinExistence type="predicted"/>